<proteinExistence type="predicted"/>
<gene>
    <name evidence="1" type="ORF">LCGC14_1601830</name>
</gene>
<name>A0A0F9LB02_9ZZZZ</name>
<reference evidence="1" key="1">
    <citation type="journal article" date="2015" name="Nature">
        <title>Complex archaea that bridge the gap between prokaryotes and eukaryotes.</title>
        <authorList>
            <person name="Spang A."/>
            <person name="Saw J.H."/>
            <person name="Jorgensen S.L."/>
            <person name="Zaremba-Niedzwiedzka K."/>
            <person name="Martijn J."/>
            <person name="Lind A.E."/>
            <person name="van Eijk R."/>
            <person name="Schleper C."/>
            <person name="Guy L."/>
            <person name="Ettema T.J."/>
        </authorList>
    </citation>
    <scope>NUCLEOTIDE SEQUENCE</scope>
</reference>
<evidence type="ECO:0000313" key="1">
    <source>
        <dbReference type="EMBL" id="KKM24765.1"/>
    </source>
</evidence>
<protein>
    <recommendedName>
        <fullName evidence="2">HK97 family phage portal protein</fullName>
    </recommendedName>
</protein>
<evidence type="ECO:0008006" key="2">
    <source>
        <dbReference type="Google" id="ProtNLM"/>
    </source>
</evidence>
<dbReference type="Gene3D" id="3.30.1120.70">
    <property type="match status" value="1"/>
</dbReference>
<dbReference type="EMBL" id="LAZR01012855">
    <property type="protein sequence ID" value="KKM24765.1"/>
    <property type="molecule type" value="Genomic_DNA"/>
</dbReference>
<dbReference type="InterPro" id="IPR006427">
    <property type="entry name" value="Portal_HK97"/>
</dbReference>
<dbReference type="Pfam" id="PF04860">
    <property type="entry name" value="Phage_portal"/>
    <property type="match status" value="1"/>
</dbReference>
<dbReference type="NCBIfam" id="TIGR01537">
    <property type="entry name" value="portal_HK97"/>
    <property type="match status" value="1"/>
</dbReference>
<organism evidence="1">
    <name type="scientific">marine sediment metagenome</name>
    <dbReference type="NCBI Taxonomy" id="412755"/>
    <lineage>
        <taxon>unclassified sequences</taxon>
        <taxon>metagenomes</taxon>
        <taxon>ecological metagenomes</taxon>
    </lineage>
</organism>
<accession>A0A0F9LB02</accession>
<comment type="caution">
    <text evidence="1">The sequence shown here is derived from an EMBL/GenBank/DDBJ whole genome shotgun (WGS) entry which is preliminary data.</text>
</comment>
<dbReference type="AlphaFoldDB" id="A0A0F9LB02"/>
<dbReference type="Gene3D" id="1.20.1270.210">
    <property type="match status" value="1"/>
</dbReference>
<dbReference type="InterPro" id="IPR006944">
    <property type="entry name" value="Phage/GTA_portal"/>
</dbReference>
<dbReference type="Gene3D" id="3.40.140.120">
    <property type="match status" value="1"/>
</dbReference>
<sequence length="405" mass="45388">MSGLLDSLRIEAALPTVAGSLLATEFADFLRTEESTSGAQISFDSAMRISAVHAAVRIISESLASLPLIIYRRLPNGGKERAVDHPLWSLLHDRPNSLQTSFEWRETVCNHLLLKGNAYSFKVSVQGRLHELLPIHPDMVSVELKRERVLVFKVEDAVAGSTQEFQADRIFHLKALSSNGYTGRSVISDARDSLGATMAMEEHGARTFRNSAQLKGVFEMDGTLRADEKTNFLDSWKQNHTGFVNAGKTPLLEAGIKFKPISMSLEDAQFVEARRFQISEIARIFRVPLHMLADFQSQPRANMEQAALEFVQNTLRPWAVRLEQAINVYLLESDPGHFVEHLFDALLRGDTKTRFDSYARAIQWGWMNRDEVRGKENLNPLPDGIGKQYLQPLNMGVAGQNNATP</sequence>